<keyword evidence="1" id="KW-0472">Membrane</keyword>
<keyword evidence="3" id="KW-1185">Reference proteome</keyword>
<name>A0A6P0U983_9FLAO</name>
<dbReference type="RefSeq" id="WP_163691160.1">
    <property type="nucleotide sequence ID" value="NZ_FXTW01000001.1"/>
</dbReference>
<feature type="transmembrane region" description="Helical" evidence="1">
    <location>
        <begin position="6"/>
        <end position="28"/>
    </location>
</feature>
<proteinExistence type="predicted"/>
<evidence type="ECO:0000313" key="2">
    <source>
        <dbReference type="EMBL" id="NER09080.1"/>
    </source>
</evidence>
<comment type="caution">
    <text evidence="2">The sequence shown here is derived from an EMBL/GenBank/DDBJ whole genome shotgun (WGS) entry which is preliminary data.</text>
</comment>
<accession>A0A6P0U983</accession>
<organism evidence="2 3">
    <name type="scientific">Muriicola jejuensis</name>
    <dbReference type="NCBI Taxonomy" id="504488"/>
    <lineage>
        <taxon>Bacteria</taxon>
        <taxon>Pseudomonadati</taxon>
        <taxon>Bacteroidota</taxon>
        <taxon>Flavobacteriia</taxon>
        <taxon>Flavobacteriales</taxon>
        <taxon>Flavobacteriaceae</taxon>
        <taxon>Muriicola</taxon>
    </lineage>
</organism>
<evidence type="ECO:0008006" key="4">
    <source>
        <dbReference type="Google" id="ProtNLM"/>
    </source>
</evidence>
<protein>
    <recommendedName>
        <fullName evidence="4">DUF2953 domain-containing protein</fullName>
    </recommendedName>
</protein>
<evidence type="ECO:0000313" key="3">
    <source>
        <dbReference type="Proteomes" id="UP000468443"/>
    </source>
</evidence>
<evidence type="ECO:0000256" key="1">
    <source>
        <dbReference type="SAM" id="Phobius"/>
    </source>
</evidence>
<gene>
    <name evidence="2" type="ORF">GWK09_00995</name>
</gene>
<sequence>MGPVIVTVILVLVLVLIGLLFAPIDIYLDTRSNNYYAEIKGLVKASVEADKLEILRIRVKVPFRQFYFYPLKPRRKKTGKKPSEKKGRKHWNRFAPKTIWRVLRSFEIKKWELDLDTGDCITNAKLYPLFALLNYRSGGFHVNFEGRNHAVLMVRNRPVSLIKSFFNL</sequence>
<keyword evidence="1" id="KW-0812">Transmembrane</keyword>
<dbReference type="Proteomes" id="UP000468443">
    <property type="component" value="Unassembled WGS sequence"/>
</dbReference>
<keyword evidence="1" id="KW-1133">Transmembrane helix</keyword>
<dbReference type="AlphaFoldDB" id="A0A6P0U983"/>
<reference evidence="2 3" key="1">
    <citation type="submission" date="2020-01" db="EMBL/GenBank/DDBJ databases">
        <title>Muriicola jejuensis KCTC 22299.</title>
        <authorList>
            <person name="Wang G."/>
        </authorList>
    </citation>
    <scope>NUCLEOTIDE SEQUENCE [LARGE SCALE GENOMIC DNA]</scope>
    <source>
        <strain evidence="2 3">KCTC 22299</strain>
    </source>
</reference>
<dbReference type="EMBL" id="JAABOP010000001">
    <property type="protein sequence ID" value="NER09080.1"/>
    <property type="molecule type" value="Genomic_DNA"/>
</dbReference>